<proteinExistence type="inferred from homology"/>
<evidence type="ECO:0000256" key="7">
    <source>
        <dbReference type="ARBA" id="ARBA00022679"/>
    </source>
</evidence>
<dbReference type="InterPro" id="IPR015421">
    <property type="entry name" value="PyrdxlP-dep_Trfase_major"/>
</dbReference>
<evidence type="ECO:0000313" key="14">
    <source>
        <dbReference type="Proteomes" id="UP001338582"/>
    </source>
</evidence>
<name>A0AAX4HC75_9ASCO</name>
<evidence type="ECO:0000256" key="5">
    <source>
        <dbReference type="ARBA" id="ARBA00018543"/>
    </source>
</evidence>
<dbReference type="PIRSF" id="PIRSF000521">
    <property type="entry name" value="Transaminase_4ab_Lys_Orn"/>
    <property type="match status" value="1"/>
</dbReference>
<accession>A0AAX4HC75</accession>
<dbReference type="InterPro" id="IPR005814">
    <property type="entry name" value="Aminotrans_3"/>
</dbReference>
<evidence type="ECO:0000256" key="3">
    <source>
        <dbReference type="ARBA" id="ARBA00011839"/>
    </source>
</evidence>
<comment type="cofactor">
    <cofactor evidence="1">
        <name>pyridoxal 5'-phosphate</name>
        <dbReference type="ChEBI" id="CHEBI:597326"/>
    </cofactor>
</comment>
<evidence type="ECO:0000256" key="2">
    <source>
        <dbReference type="ARBA" id="ARBA00008954"/>
    </source>
</evidence>
<comment type="similarity">
    <text evidence="2 12">Belongs to the class-III pyridoxal-phosphate-dependent aminotransferase family.</text>
</comment>
<dbReference type="GO" id="GO:0034386">
    <property type="term" value="F:4-aminobutyrate:2-oxoglutarate transaminase activity"/>
    <property type="evidence" value="ECO:0007669"/>
    <property type="project" value="UniProtKB-EC"/>
</dbReference>
<dbReference type="GeneID" id="88174594"/>
<dbReference type="Gene3D" id="3.90.1150.10">
    <property type="entry name" value="Aspartate Aminotransferase, domain 1"/>
    <property type="match status" value="1"/>
</dbReference>
<evidence type="ECO:0000256" key="11">
    <source>
        <dbReference type="ARBA" id="ARBA00048021"/>
    </source>
</evidence>
<organism evidence="13 14">
    <name type="scientific">Australozyma saopauloensis</name>
    <dbReference type="NCBI Taxonomy" id="291208"/>
    <lineage>
        <taxon>Eukaryota</taxon>
        <taxon>Fungi</taxon>
        <taxon>Dikarya</taxon>
        <taxon>Ascomycota</taxon>
        <taxon>Saccharomycotina</taxon>
        <taxon>Pichiomycetes</taxon>
        <taxon>Metschnikowiaceae</taxon>
        <taxon>Australozyma</taxon>
    </lineage>
</organism>
<keyword evidence="8 12" id="KW-0663">Pyridoxal phosphate</keyword>
<evidence type="ECO:0000256" key="1">
    <source>
        <dbReference type="ARBA" id="ARBA00001933"/>
    </source>
</evidence>
<dbReference type="Gene3D" id="3.40.640.10">
    <property type="entry name" value="Type I PLP-dependent aspartate aminotransferase-like (Major domain)"/>
    <property type="match status" value="1"/>
</dbReference>
<dbReference type="EMBL" id="CP138897">
    <property type="protein sequence ID" value="WPK26183.1"/>
    <property type="molecule type" value="Genomic_DNA"/>
</dbReference>
<dbReference type="Proteomes" id="UP001338582">
    <property type="component" value="Chromosome 4"/>
</dbReference>
<dbReference type="Pfam" id="PF00202">
    <property type="entry name" value="Aminotran_3"/>
    <property type="match status" value="1"/>
</dbReference>
<dbReference type="PANTHER" id="PTHR43206">
    <property type="entry name" value="AMINOTRANSFERASE"/>
    <property type="match status" value="1"/>
</dbReference>
<dbReference type="KEGG" id="asau:88174594"/>
<dbReference type="PROSITE" id="PS00600">
    <property type="entry name" value="AA_TRANSFER_CLASS_3"/>
    <property type="match status" value="1"/>
</dbReference>
<dbReference type="InterPro" id="IPR015422">
    <property type="entry name" value="PyrdxlP-dep_Trfase_small"/>
</dbReference>
<evidence type="ECO:0000256" key="4">
    <source>
        <dbReference type="ARBA" id="ARBA00012912"/>
    </source>
</evidence>
<dbReference type="RefSeq" id="XP_062878564.1">
    <property type="nucleotide sequence ID" value="XM_063022494.1"/>
</dbReference>
<evidence type="ECO:0000256" key="8">
    <source>
        <dbReference type="ARBA" id="ARBA00022898"/>
    </source>
</evidence>
<dbReference type="InterPro" id="IPR049704">
    <property type="entry name" value="Aminotrans_3_PPA_site"/>
</dbReference>
<evidence type="ECO:0000256" key="10">
    <source>
        <dbReference type="ARBA" id="ARBA00031787"/>
    </source>
</evidence>
<dbReference type="CDD" id="cd00610">
    <property type="entry name" value="OAT_like"/>
    <property type="match status" value="1"/>
</dbReference>
<reference evidence="13 14" key="1">
    <citation type="submission" date="2023-10" db="EMBL/GenBank/DDBJ databases">
        <title>Draft Genome Sequence of Candida saopaulonensis from a very Premature Infant with Sepsis.</title>
        <authorList>
            <person name="Ning Y."/>
            <person name="Dai R."/>
            <person name="Xiao M."/>
            <person name="Xu Y."/>
            <person name="Yan Q."/>
            <person name="Zhang L."/>
        </authorList>
    </citation>
    <scope>NUCLEOTIDE SEQUENCE [LARGE SCALE GENOMIC DNA]</scope>
    <source>
        <strain evidence="13 14">19XY460</strain>
    </source>
</reference>
<comment type="catalytic activity">
    <reaction evidence="11">
        <text>4-aminobutanoate + 2-oxoglutarate = succinate semialdehyde + L-glutamate</text>
        <dbReference type="Rhea" id="RHEA:23352"/>
        <dbReference type="ChEBI" id="CHEBI:16810"/>
        <dbReference type="ChEBI" id="CHEBI:29985"/>
        <dbReference type="ChEBI" id="CHEBI:57706"/>
        <dbReference type="ChEBI" id="CHEBI:59888"/>
        <dbReference type="EC" id="2.6.1.19"/>
    </reaction>
</comment>
<dbReference type="GO" id="GO:0005739">
    <property type="term" value="C:mitochondrion"/>
    <property type="evidence" value="ECO:0007669"/>
    <property type="project" value="TreeGrafter"/>
</dbReference>
<comment type="subunit">
    <text evidence="3">Homodimer and homotetramer.</text>
</comment>
<sequence length="475" mass="52200">MPHPTISVCEGYFPEEPVAPVVVTSSPGPKLKKAADALNKVFDSRAAYFVADYAKSQGNYIVDVDGNSYLDVYAQIASIPLGYNNPKLVEVAKSDKMTSAIINRPALGNFPGADTEEIIAELLKVAPKGQDKVWSGLSGADANELAFKAAFMWYQSKKRGYSSGFSTEETESVMKNQAPGSPELAIMSFERAFHGRLFASASTTCSKPIHKLDLPSFNWPKAEFPSYKYPLEANVAANQEEDRRCLAIVENLLKTWAVPIAAVLIEPIQSEGGDNHASNEFFQGLRDVTLKYGSLLIVDEVQTGVGATGTFWAHEHFNMSPPPDMVTFSKKFQSAGYYFHDPEIIPNQPYRQFNTWCGDPARMILAGAIGKEVVDKDLAKQAARVGNYLYPKLEALAGKYPAYMADLRGKNRATFIAWSFKDASLRNKFLADMKTVGINVGGCAEDSVRLRPTLVFEEKHADILVAGIEKILSSY</sequence>
<keyword evidence="6" id="KW-0032">Aminotransferase</keyword>
<dbReference type="AlphaFoldDB" id="A0AAX4HC75"/>
<evidence type="ECO:0000256" key="12">
    <source>
        <dbReference type="RuleBase" id="RU003560"/>
    </source>
</evidence>
<dbReference type="InterPro" id="IPR004631">
    <property type="entry name" value="4NH2But_aminotransferase_euk"/>
</dbReference>
<dbReference type="PANTHER" id="PTHR43206:SF1">
    <property type="entry name" value="4-AMINOBUTYRATE AMINOTRANSFERASE, MITOCHONDRIAL"/>
    <property type="match status" value="1"/>
</dbReference>
<dbReference type="GO" id="GO:0009450">
    <property type="term" value="P:gamma-aminobutyric acid catabolic process"/>
    <property type="evidence" value="ECO:0007669"/>
    <property type="project" value="TreeGrafter"/>
</dbReference>
<gene>
    <name evidence="13" type="ORF">PUMCH_003531</name>
</gene>
<evidence type="ECO:0000256" key="6">
    <source>
        <dbReference type="ARBA" id="ARBA00022576"/>
    </source>
</evidence>
<dbReference type="SUPFAM" id="SSF53383">
    <property type="entry name" value="PLP-dependent transferases"/>
    <property type="match status" value="1"/>
</dbReference>
<evidence type="ECO:0000256" key="9">
    <source>
        <dbReference type="ARBA" id="ARBA00030204"/>
    </source>
</evidence>
<evidence type="ECO:0000313" key="13">
    <source>
        <dbReference type="EMBL" id="WPK26183.1"/>
    </source>
</evidence>
<dbReference type="FunFam" id="3.40.640.10:FF:000029">
    <property type="entry name" value="4-aminobutyrate aminotransferase, mitochondrial"/>
    <property type="match status" value="1"/>
</dbReference>
<dbReference type="NCBIfam" id="TIGR00699">
    <property type="entry name" value="GABAtrns_euk"/>
    <property type="match status" value="1"/>
</dbReference>
<protein>
    <recommendedName>
        <fullName evidence="5">4-aminobutyrate aminotransferase</fullName>
        <ecNumber evidence="4">2.6.1.19</ecNumber>
    </recommendedName>
    <alternativeName>
        <fullName evidence="10">GABA aminotransferase</fullName>
    </alternativeName>
    <alternativeName>
        <fullName evidence="9">Gamma-amino-N-butyrate transaminase</fullName>
    </alternativeName>
</protein>
<keyword evidence="7" id="KW-0808">Transferase</keyword>
<dbReference type="InterPro" id="IPR015424">
    <property type="entry name" value="PyrdxlP-dep_Trfase"/>
</dbReference>
<dbReference type="GO" id="GO:0030170">
    <property type="term" value="F:pyridoxal phosphate binding"/>
    <property type="evidence" value="ECO:0007669"/>
    <property type="project" value="InterPro"/>
</dbReference>
<dbReference type="EC" id="2.6.1.19" evidence="4"/>
<keyword evidence="14" id="KW-1185">Reference proteome</keyword>